<proteinExistence type="evidence at transcript level"/>
<feature type="chain" id="PRO_5044335045" evidence="3">
    <location>
        <begin position="20"/>
        <end position="325"/>
    </location>
</feature>
<reference evidence="5" key="1">
    <citation type="submission" date="2024-03" db="EMBL/GenBank/DDBJ databases">
        <title>Venom adaptation and exaptation during the trophic switch to blood-feeding by kissing bugs (Reduviidae: Triatominae).</title>
        <authorList>
            <person name="Zdenek C.N."/>
            <person name="Cardoso F.C."/>
            <person name="Robinson S.D."/>
            <person name="Mercedes R.S."/>
            <person name="Raidjoe E.R."/>
            <person name="Hernandez-Vargas M.J."/>
            <person name="Jin J."/>
            <person name="Corzo G."/>
            <person name="Vetter I."/>
            <person name="King G.F."/>
            <person name="Fry B.G."/>
            <person name="Walker A."/>
        </authorList>
    </citation>
    <scope>NUCLEOTIDE SEQUENCE</scope>
</reference>
<protein>
    <submittedName>
        <fullName evidence="5">Venom S1 protease 22</fullName>
    </submittedName>
</protein>
<keyword evidence="3" id="KW-0732">Signal</keyword>
<dbReference type="PROSITE" id="PS00135">
    <property type="entry name" value="TRYPSIN_SER"/>
    <property type="match status" value="1"/>
</dbReference>
<dbReference type="SMART" id="SM00020">
    <property type="entry name" value="Tryp_SPc"/>
    <property type="match status" value="1"/>
</dbReference>
<dbReference type="InterPro" id="IPR018114">
    <property type="entry name" value="TRYPSIN_HIS"/>
</dbReference>
<evidence type="ECO:0000313" key="5">
    <source>
        <dbReference type="EMBL" id="WXI02732.1"/>
    </source>
</evidence>
<dbReference type="PANTHER" id="PTHR24252:SF7">
    <property type="entry name" value="HYALIN"/>
    <property type="match status" value="1"/>
</dbReference>
<dbReference type="InterPro" id="IPR043504">
    <property type="entry name" value="Peptidase_S1_PA_chymotrypsin"/>
</dbReference>
<dbReference type="InterPro" id="IPR009003">
    <property type="entry name" value="Peptidase_S1_PA"/>
</dbReference>
<dbReference type="InterPro" id="IPR001254">
    <property type="entry name" value="Trypsin_dom"/>
</dbReference>
<dbReference type="Gene3D" id="2.40.10.10">
    <property type="entry name" value="Trypsin-like serine proteases"/>
    <property type="match status" value="1"/>
</dbReference>
<feature type="signal peptide" evidence="3">
    <location>
        <begin position="1"/>
        <end position="19"/>
    </location>
</feature>
<dbReference type="SUPFAM" id="SSF50494">
    <property type="entry name" value="Trypsin-like serine proteases"/>
    <property type="match status" value="1"/>
</dbReference>
<sequence length="325" mass="35462">MLVLLLVFSVILSVGSVFGDEETIDYSGVGSRVVIENRIKWQATFGESSAEVDSSEHGVSPGRRKTSCPCGWANRAKGRMIGGKEYARFEYPFTVGVAYSTYPTRPHCGGTIITSRHVLTAAHCTVNAVGPIGMYITLGEHERGMTPGAYTIKVDRLIQHPGFHPILLQNDISLLVVNNHLLMSSVVGPACFPTRSIEELAGTHVRILGWGADRVGGPMKFRPQKLDTRVVDKYTCNRVWPHHVSANPVTQLCTISKNKTPCQGDSGGPVVSLNPETNRYYLVGIVSFGSQCKDNKPSVQTLVSAFKDWIMGHIQETSPGQAVCY</sequence>
<evidence type="ECO:0000256" key="3">
    <source>
        <dbReference type="SAM" id="SignalP"/>
    </source>
</evidence>
<dbReference type="InterPro" id="IPR001314">
    <property type="entry name" value="Peptidase_S1A"/>
</dbReference>
<dbReference type="GO" id="GO:0006508">
    <property type="term" value="P:proteolysis"/>
    <property type="evidence" value="ECO:0007669"/>
    <property type="project" value="UniProtKB-KW"/>
</dbReference>
<dbReference type="FunFam" id="2.40.10.10:FF:000068">
    <property type="entry name" value="transmembrane protease serine 2"/>
    <property type="match status" value="1"/>
</dbReference>
<evidence type="ECO:0000259" key="4">
    <source>
        <dbReference type="PROSITE" id="PS50240"/>
    </source>
</evidence>
<dbReference type="InterPro" id="IPR033116">
    <property type="entry name" value="TRYPSIN_SER"/>
</dbReference>
<keyword evidence="1" id="KW-1015">Disulfide bond</keyword>
<dbReference type="GO" id="GO:0004252">
    <property type="term" value="F:serine-type endopeptidase activity"/>
    <property type="evidence" value="ECO:0007669"/>
    <property type="project" value="InterPro"/>
</dbReference>
<organism evidence="5">
    <name type="scientific">Oncocephalus sp</name>
    <dbReference type="NCBI Taxonomy" id="2944721"/>
    <lineage>
        <taxon>Eukaryota</taxon>
        <taxon>Metazoa</taxon>
        <taxon>Ecdysozoa</taxon>
        <taxon>Arthropoda</taxon>
        <taxon>Hexapoda</taxon>
        <taxon>Insecta</taxon>
        <taxon>Pterygota</taxon>
        <taxon>Neoptera</taxon>
        <taxon>Paraneoptera</taxon>
        <taxon>Hemiptera</taxon>
        <taxon>Heteroptera</taxon>
        <taxon>Panheteroptera</taxon>
        <taxon>Cimicomorpha</taxon>
        <taxon>Reduviidae</taxon>
        <taxon>Stenopodainae</taxon>
        <taxon>Oncocephalus</taxon>
    </lineage>
</organism>
<accession>A0AB38ZEN4</accession>
<feature type="domain" description="Peptidase S1" evidence="4">
    <location>
        <begin position="80"/>
        <end position="315"/>
    </location>
</feature>
<dbReference type="PROSITE" id="PS00134">
    <property type="entry name" value="TRYPSIN_HIS"/>
    <property type="match status" value="1"/>
</dbReference>
<dbReference type="PROSITE" id="PS50240">
    <property type="entry name" value="TRYPSIN_DOM"/>
    <property type="match status" value="1"/>
</dbReference>
<dbReference type="PRINTS" id="PR00722">
    <property type="entry name" value="CHYMOTRYPSIN"/>
</dbReference>
<dbReference type="EMBL" id="PP517482">
    <property type="protein sequence ID" value="WXI02732.1"/>
    <property type="molecule type" value="mRNA"/>
</dbReference>
<evidence type="ECO:0000256" key="2">
    <source>
        <dbReference type="RuleBase" id="RU363034"/>
    </source>
</evidence>
<dbReference type="CDD" id="cd00190">
    <property type="entry name" value="Tryp_SPc"/>
    <property type="match status" value="1"/>
</dbReference>
<evidence type="ECO:0000256" key="1">
    <source>
        <dbReference type="ARBA" id="ARBA00023157"/>
    </source>
</evidence>
<dbReference type="PANTHER" id="PTHR24252">
    <property type="entry name" value="ACROSIN-RELATED"/>
    <property type="match status" value="1"/>
</dbReference>
<keyword evidence="2 5" id="KW-0645">Protease</keyword>
<keyword evidence="2" id="KW-0378">Hydrolase</keyword>
<keyword evidence="2" id="KW-0720">Serine protease</keyword>
<name>A0AB38ZEN4_9HEMI</name>
<dbReference type="Pfam" id="PF00089">
    <property type="entry name" value="Trypsin"/>
    <property type="match status" value="1"/>
</dbReference>
<dbReference type="AlphaFoldDB" id="A0AB38ZEN4"/>